<dbReference type="SUPFAM" id="SSF47090">
    <property type="entry name" value="PGBD-like"/>
    <property type="match status" value="1"/>
</dbReference>
<evidence type="ECO:0000313" key="3">
    <source>
        <dbReference type="EMBL" id="MBB0231884.1"/>
    </source>
</evidence>
<comment type="similarity">
    <text evidence="1">Belongs to the N-acetylmuramoyl-L-alanine amidase 2 family.</text>
</comment>
<comment type="caution">
    <text evidence="3">The sequence shown here is derived from an EMBL/GenBank/DDBJ whole genome shotgun (WGS) entry which is preliminary data.</text>
</comment>
<reference evidence="4" key="1">
    <citation type="submission" date="2019-10" db="EMBL/GenBank/DDBJ databases">
        <title>Streptomyces sp. nov., a novel actinobacterium isolated from alkaline environment.</title>
        <authorList>
            <person name="Golinska P."/>
        </authorList>
    </citation>
    <scope>NUCLEOTIDE SEQUENCE [LARGE SCALE GENOMIC DNA]</scope>
    <source>
        <strain evidence="4">DSM 42108</strain>
    </source>
</reference>
<sequence length="254" mass="27208">MAVFVTRAQWGARAPRSRSTNITPRNGGVTVHHVDGVRVARGSHTDCASQVRGIQNHHMDTNGWQDIAYNHLVCVHGYVFEGRGEGIRSAANGTDSGNQNWYAVCGLVGGSSSNYDTITNGLIDAFHLAISRLRSQGGAANGINGHRNHTSTACPGNLYALVTDGRLDPGHGGGGPTPPPWPGVYFRYPPVTSHPSVSTWQQRMRDRGWSITVDGHYGAASREVCLAFQREKGLTVDGIVGPATWDAAWTAPIT</sequence>
<dbReference type="InterPro" id="IPR036505">
    <property type="entry name" value="Amidase/PGRP_sf"/>
</dbReference>
<dbReference type="Proteomes" id="UP000530234">
    <property type="component" value="Unassembled WGS sequence"/>
</dbReference>
<organism evidence="3 4">
    <name type="scientific">Streptomyces calidiresistens</name>
    <dbReference type="NCBI Taxonomy" id="1485586"/>
    <lineage>
        <taxon>Bacteria</taxon>
        <taxon>Bacillati</taxon>
        <taxon>Actinomycetota</taxon>
        <taxon>Actinomycetes</taxon>
        <taxon>Kitasatosporales</taxon>
        <taxon>Streptomycetaceae</taxon>
        <taxon>Streptomyces</taxon>
    </lineage>
</organism>
<dbReference type="Gene3D" id="3.40.80.10">
    <property type="entry name" value="Peptidoglycan recognition protein-like"/>
    <property type="match status" value="1"/>
</dbReference>
<dbReference type="InterPro" id="IPR006619">
    <property type="entry name" value="PGRP_domain_met/bac"/>
</dbReference>
<dbReference type="GO" id="GO:0009253">
    <property type="term" value="P:peptidoglycan catabolic process"/>
    <property type="evidence" value="ECO:0007669"/>
    <property type="project" value="InterPro"/>
</dbReference>
<dbReference type="InterPro" id="IPR002477">
    <property type="entry name" value="Peptidoglycan-bd-like"/>
</dbReference>
<gene>
    <name evidence="3" type="ORF">FOE67_20885</name>
</gene>
<dbReference type="PANTHER" id="PTHR11022:SF41">
    <property type="entry name" value="PEPTIDOGLYCAN-RECOGNITION PROTEIN LC-RELATED"/>
    <property type="match status" value="1"/>
</dbReference>
<evidence type="ECO:0000313" key="4">
    <source>
        <dbReference type="Proteomes" id="UP000530234"/>
    </source>
</evidence>
<dbReference type="InterPro" id="IPR036366">
    <property type="entry name" value="PGBDSf"/>
</dbReference>
<dbReference type="PANTHER" id="PTHR11022">
    <property type="entry name" value="PEPTIDOGLYCAN RECOGNITION PROTEIN"/>
    <property type="match status" value="1"/>
</dbReference>
<evidence type="ECO:0000256" key="1">
    <source>
        <dbReference type="ARBA" id="ARBA00007553"/>
    </source>
</evidence>
<dbReference type="RefSeq" id="WP_182666436.1">
    <property type="nucleotide sequence ID" value="NZ_VKHS01000667.1"/>
</dbReference>
<dbReference type="SUPFAM" id="SSF55846">
    <property type="entry name" value="N-acetylmuramoyl-L-alanine amidase-like"/>
    <property type="match status" value="1"/>
</dbReference>
<dbReference type="InterPro" id="IPR002502">
    <property type="entry name" value="Amidase_domain"/>
</dbReference>
<feature type="domain" description="Peptidoglycan recognition protein family" evidence="2">
    <location>
        <begin position="2"/>
        <end position="150"/>
    </location>
</feature>
<proteinExistence type="inferred from homology"/>
<dbReference type="Gene3D" id="1.10.101.10">
    <property type="entry name" value="PGBD-like superfamily/PGBD"/>
    <property type="match status" value="1"/>
</dbReference>
<accession>A0A7W3T6K9</accession>
<evidence type="ECO:0000259" key="2">
    <source>
        <dbReference type="SMART" id="SM00701"/>
    </source>
</evidence>
<dbReference type="AlphaFoldDB" id="A0A7W3T6K9"/>
<dbReference type="InterPro" id="IPR036365">
    <property type="entry name" value="PGBD-like_sf"/>
</dbReference>
<dbReference type="GO" id="GO:0008270">
    <property type="term" value="F:zinc ion binding"/>
    <property type="evidence" value="ECO:0007669"/>
    <property type="project" value="InterPro"/>
</dbReference>
<dbReference type="CDD" id="cd06583">
    <property type="entry name" value="PGRP"/>
    <property type="match status" value="1"/>
</dbReference>
<name>A0A7W3T6K9_9ACTN</name>
<protein>
    <submittedName>
        <fullName evidence="3">Peptidoglycan-binding domain-containing protein</fullName>
    </submittedName>
</protein>
<dbReference type="SMART" id="SM00701">
    <property type="entry name" value="PGRP"/>
    <property type="match status" value="1"/>
</dbReference>
<dbReference type="GO" id="GO:0008745">
    <property type="term" value="F:N-acetylmuramoyl-L-alanine amidase activity"/>
    <property type="evidence" value="ECO:0007669"/>
    <property type="project" value="InterPro"/>
</dbReference>
<keyword evidence="4" id="KW-1185">Reference proteome</keyword>
<dbReference type="InterPro" id="IPR015510">
    <property type="entry name" value="PGRP"/>
</dbReference>
<dbReference type="EMBL" id="VKHS01000667">
    <property type="protein sequence ID" value="MBB0231884.1"/>
    <property type="molecule type" value="Genomic_DNA"/>
</dbReference>
<dbReference type="Pfam" id="PF01471">
    <property type="entry name" value="PG_binding_1"/>
    <property type="match status" value="1"/>
</dbReference>